<dbReference type="HOGENOM" id="CLU_2131767_0_0_5"/>
<evidence type="ECO:0000313" key="1">
    <source>
        <dbReference type="EMBL" id="EPX84028.1"/>
    </source>
</evidence>
<comment type="caution">
    <text evidence="1">The sequence shown here is derived from an EMBL/GenBank/DDBJ whole genome shotgun (WGS) entry which is preliminary data.</text>
</comment>
<sequence length="113" mass="12382">MENNRTSTMEQRAKKAVMAFGYVNKLTIGPEGVVGHTIPGLDLPEDDGTLYRLKGTAGLSQDGETPVTNFVLEVSENGADFEPKSEGIDIDVCLKRYKRDHDLTEEVQAAPSR</sequence>
<protein>
    <submittedName>
        <fullName evidence="1">Uncharacterized protein</fullName>
    </submittedName>
</protein>
<dbReference type="EMBL" id="APVH01000013">
    <property type="protein sequence ID" value="EPX84028.1"/>
    <property type="molecule type" value="Genomic_DNA"/>
</dbReference>
<gene>
    <name evidence="1" type="ORF">Salmuc_01803</name>
</gene>
<proteinExistence type="predicted"/>
<name>S9QWP6_9RHOB</name>
<reference evidence="2" key="1">
    <citation type="journal article" date="2014" name="Stand. Genomic Sci.">
        <title>Genome sequence of the exopolysaccharide-producing Salipiger mucosus type strain (DSM 16094(T)), a moderately halophilic member of the Roseobacter clade.</title>
        <authorList>
            <person name="Riedel T."/>
            <person name="Spring S."/>
            <person name="Fiebig A."/>
            <person name="Petersen J."/>
            <person name="Kyrpides N.C."/>
            <person name="Goker M."/>
            <person name="Klenk H.P."/>
        </authorList>
    </citation>
    <scope>NUCLEOTIDE SEQUENCE [LARGE SCALE GENOMIC DNA]</scope>
    <source>
        <strain evidence="2">DSM 16094</strain>
    </source>
</reference>
<keyword evidence="2" id="KW-1185">Reference proteome</keyword>
<evidence type="ECO:0000313" key="2">
    <source>
        <dbReference type="Proteomes" id="UP000015347"/>
    </source>
</evidence>
<dbReference type="Proteomes" id="UP000015347">
    <property type="component" value="Unassembled WGS sequence"/>
</dbReference>
<organism evidence="1 2">
    <name type="scientific">Salipiger mucosus DSM 16094</name>
    <dbReference type="NCBI Taxonomy" id="1123237"/>
    <lineage>
        <taxon>Bacteria</taxon>
        <taxon>Pseudomonadati</taxon>
        <taxon>Pseudomonadota</taxon>
        <taxon>Alphaproteobacteria</taxon>
        <taxon>Rhodobacterales</taxon>
        <taxon>Roseobacteraceae</taxon>
        <taxon>Salipiger</taxon>
    </lineage>
</organism>
<dbReference type="RefSeq" id="WP_020038223.1">
    <property type="nucleotide sequence ID" value="NZ_KE557274.1"/>
</dbReference>
<dbReference type="AlphaFoldDB" id="S9QWP6"/>
<accession>S9QWP6</accession>